<dbReference type="Proteomes" id="UP000503447">
    <property type="component" value="Chromosome"/>
</dbReference>
<protein>
    <submittedName>
        <fullName evidence="1">Uncharacterized protein</fullName>
    </submittedName>
</protein>
<dbReference type="AlphaFoldDB" id="A0A6M5Z7H9"/>
<dbReference type="EMBL" id="CP053452">
    <property type="protein sequence ID" value="QJX01173.1"/>
    <property type="molecule type" value="Genomic_DNA"/>
</dbReference>
<keyword evidence="2" id="KW-1185">Reference proteome</keyword>
<reference evidence="2" key="1">
    <citation type="submission" date="2020-05" db="EMBL/GenBank/DDBJ databases">
        <title>Frigoriglobus tundricola gen. nov., sp. nov., a psychrotolerant cellulolytic planctomycete of the family Gemmataceae with two divergent copies of 16S rRNA gene.</title>
        <authorList>
            <person name="Kulichevskaya I.S."/>
            <person name="Ivanova A.A."/>
            <person name="Naumoff D.G."/>
            <person name="Beletsky A.V."/>
            <person name="Rijpstra W.I.C."/>
            <person name="Sinninghe Damste J.S."/>
            <person name="Mardanov A.V."/>
            <person name="Ravin N.V."/>
            <person name="Dedysh S.N."/>
        </authorList>
    </citation>
    <scope>NUCLEOTIDE SEQUENCE [LARGE SCALE GENOMIC DNA]</scope>
    <source>
        <strain evidence="2">PL17</strain>
    </source>
</reference>
<name>A0A6M5Z7H9_9BACT</name>
<evidence type="ECO:0000313" key="2">
    <source>
        <dbReference type="Proteomes" id="UP000503447"/>
    </source>
</evidence>
<accession>A0A6M5Z7H9</accession>
<organism evidence="1 2">
    <name type="scientific">Frigoriglobus tundricola</name>
    <dbReference type="NCBI Taxonomy" id="2774151"/>
    <lineage>
        <taxon>Bacteria</taxon>
        <taxon>Pseudomonadati</taxon>
        <taxon>Planctomycetota</taxon>
        <taxon>Planctomycetia</taxon>
        <taxon>Gemmatales</taxon>
        <taxon>Gemmataceae</taxon>
        <taxon>Frigoriglobus</taxon>
    </lineage>
</organism>
<sequence>MPGAAVTFDLGEPVMNLTTTGIVKLVMDATVIVERAGVTEPDAQFRTVLALVRTVENLVDATGHVEEFEIELVRRPRGE</sequence>
<evidence type="ECO:0000313" key="1">
    <source>
        <dbReference type="EMBL" id="QJX01173.1"/>
    </source>
</evidence>
<dbReference type="KEGG" id="ftj:FTUN_8812"/>
<gene>
    <name evidence="1" type="ORF">FTUN_8812</name>
</gene>
<proteinExistence type="predicted"/>